<dbReference type="EMBL" id="CAQQ02148620">
    <property type="status" value="NOT_ANNOTATED_CDS"/>
    <property type="molecule type" value="Genomic_DNA"/>
</dbReference>
<sequence length="71" mass="8460">MYASQHVDRLVLDFSNFPQIGKLPPKPNPLIPSKRRCKKLRKFLAWRGDLYLFLENAQIDQNRLKVFTKFL</sequence>
<dbReference type="EMBL" id="CAQQ02148619">
    <property type="status" value="NOT_ANNOTATED_CDS"/>
    <property type="molecule type" value="Genomic_DNA"/>
</dbReference>
<proteinExistence type="predicted"/>
<organism evidence="1 2">
    <name type="scientific">Megaselia scalaris</name>
    <name type="common">Humpbacked fly</name>
    <name type="synonym">Phora scalaris</name>
    <dbReference type="NCBI Taxonomy" id="36166"/>
    <lineage>
        <taxon>Eukaryota</taxon>
        <taxon>Metazoa</taxon>
        <taxon>Ecdysozoa</taxon>
        <taxon>Arthropoda</taxon>
        <taxon>Hexapoda</taxon>
        <taxon>Insecta</taxon>
        <taxon>Pterygota</taxon>
        <taxon>Neoptera</taxon>
        <taxon>Endopterygota</taxon>
        <taxon>Diptera</taxon>
        <taxon>Brachycera</taxon>
        <taxon>Muscomorpha</taxon>
        <taxon>Platypezoidea</taxon>
        <taxon>Phoridae</taxon>
        <taxon>Megaseliini</taxon>
        <taxon>Megaselia</taxon>
    </lineage>
</organism>
<accession>T1GUG4</accession>
<dbReference type="EMBL" id="CAQQ02148624">
    <property type="status" value="NOT_ANNOTATED_CDS"/>
    <property type="molecule type" value="Genomic_DNA"/>
</dbReference>
<dbReference type="EMBL" id="CAQQ02148621">
    <property type="status" value="NOT_ANNOTATED_CDS"/>
    <property type="molecule type" value="Genomic_DNA"/>
</dbReference>
<dbReference type="AlphaFoldDB" id="T1GUG4"/>
<dbReference type="HOGENOM" id="CLU_2742955_0_0_1"/>
<protein>
    <submittedName>
        <fullName evidence="1">Uncharacterized protein</fullName>
    </submittedName>
</protein>
<evidence type="ECO:0000313" key="1">
    <source>
        <dbReference type="EnsemblMetazoa" id="MESCA007377-PA"/>
    </source>
</evidence>
<dbReference type="EnsemblMetazoa" id="MESCA007377-RA">
    <property type="protein sequence ID" value="MESCA007377-PA"/>
    <property type="gene ID" value="MESCA007377"/>
</dbReference>
<reference evidence="2" key="1">
    <citation type="submission" date="2013-02" db="EMBL/GenBank/DDBJ databases">
        <authorList>
            <person name="Hughes D."/>
        </authorList>
    </citation>
    <scope>NUCLEOTIDE SEQUENCE</scope>
    <source>
        <strain>Durham</strain>
        <strain evidence="2">NC isolate 2 -- Noor lab</strain>
    </source>
</reference>
<evidence type="ECO:0000313" key="2">
    <source>
        <dbReference type="Proteomes" id="UP000015102"/>
    </source>
</evidence>
<keyword evidence="2" id="KW-1185">Reference proteome</keyword>
<name>T1GUG4_MEGSC</name>
<dbReference type="EMBL" id="CAQQ02148622">
    <property type="status" value="NOT_ANNOTATED_CDS"/>
    <property type="molecule type" value="Genomic_DNA"/>
</dbReference>
<dbReference type="Proteomes" id="UP000015102">
    <property type="component" value="Unassembled WGS sequence"/>
</dbReference>
<reference evidence="1" key="2">
    <citation type="submission" date="2015-06" db="UniProtKB">
        <authorList>
            <consortium name="EnsemblMetazoa"/>
        </authorList>
    </citation>
    <scope>IDENTIFICATION</scope>
</reference>
<dbReference type="EMBL" id="CAQQ02148623">
    <property type="status" value="NOT_ANNOTATED_CDS"/>
    <property type="molecule type" value="Genomic_DNA"/>
</dbReference>